<evidence type="ECO:0000313" key="2">
    <source>
        <dbReference type="EMBL" id="QHU02417.1"/>
    </source>
</evidence>
<feature type="compositionally biased region" description="Basic residues" evidence="1">
    <location>
        <begin position="1"/>
        <end position="19"/>
    </location>
</feature>
<accession>A0A6C0JD05</accession>
<organism evidence="2">
    <name type="scientific">viral metagenome</name>
    <dbReference type="NCBI Taxonomy" id="1070528"/>
    <lineage>
        <taxon>unclassified sequences</taxon>
        <taxon>metagenomes</taxon>
        <taxon>organismal metagenomes</taxon>
    </lineage>
</organism>
<dbReference type="AlphaFoldDB" id="A0A6C0JD05"/>
<feature type="region of interest" description="Disordered" evidence="1">
    <location>
        <begin position="1"/>
        <end position="25"/>
    </location>
</feature>
<dbReference type="EMBL" id="MN740356">
    <property type="protein sequence ID" value="QHU02417.1"/>
    <property type="molecule type" value="Genomic_DNA"/>
</dbReference>
<sequence length="69" mass="7926">MARKSRSKSRKSRKSRKSSKGGSGLVLALRTALLPFLLYKGQKKQQKRVLRSKTKRKGVKKKKKSRGKR</sequence>
<protein>
    <submittedName>
        <fullName evidence="2">Uncharacterized protein</fullName>
    </submittedName>
</protein>
<name>A0A6C0JD05_9ZZZZ</name>
<feature type="region of interest" description="Disordered" evidence="1">
    <location>
        <begin position="41"/>
        <end position="69"/>
    </location>
</feature>
<reference evidence="2" key="1">
    <citation type="journal article" date="2020" name="Nature">
        <title>Giant virus diversity and host interactions through global metagenomics.</title>
        <authorList>
            <person name="Schulz F."/>
            <person name="Roux S."/>
            <person name="Paez-Espino D."/>
            <person name="Jungbluth S."/>
            <person name="Walsh D.A."/>
            <person name="Denef V.J."/>
            <person name="McMahon K.D."/>
            <person name="Konstantinidis K.T."/>
            <person name="Eloe-Fadrosh E.A."/>
            <person name="Kyrpides N.C."/>
            <person name="Woyke T."/>
        </authorList>
    </citation>
    <scope>NUCLEOTIDE SEQUENCE</scope>
    <source>
        <strain evidence="2">GVMAG-M-3300025880-75</strain>
    </source>
</reference>
<proteinExistence type="predicted"/>
<evidence type="ECO:0000256" key="1">
    <source>
        <dbReference type="SAM" id="MobiDB-lite"/>
    </source>
</evidence>